<proteinExistence type="predicted"/>
<dbReference type="Pfam" id="PF03797">
    <property type="entry name" value="Autotransporter"/>
    <property type="match status" value="1"/>
</dbReference>
<dbReference type="InterPro" id="IPR036709">
    <property type="entry name" value="Autotransporte_beta_dom_sf"/>
</dbReference>
<dbReference type="RefSeq" id="WP_174990931.1">
    <property type="nucleotide sequence ID" value="NZ_CABPSP010000006.1"/>
</dbReference>
<gene>
    <name evidence="5" type="ORF">PAN31117_02418</name>
</gene>
<dbReference type="Proteomes" id="UP000383122">
    <property type="component" value="Unassembled WGS sequence"/>
</dbReference>
<evidence type="ECO:0000313" key="5">
    <source>
        <dbReference type="EMBL" id="VVE66878.1"/>
    </source>
</evidence>
<evidence type="ECO:0000259" key="4">
    <source>
        <dbReference type="PROSITE" id="PS51208"/>
    </source>
</evidence>
<feature type="signal peptide" evidence="3">
    <location>
        <begin position="1"/>
        <end position="25"/>
    </location>
</feature>
<feature type="domain" description="Autotransporter" evidence="4">
    <location>
        <begin position="917"/>
        <end position="1191"/>
    </location>
</feature>
<organism evidence="5 6">
    <name type="scientific">Pandoraea anapnoica</name>
    <dbReference type="NCBI Taxonomy" id="2508301"/>
    <lineage>
        <taxon>Bacteria</taxon>
        <taxon>Pseudomonadati</taxon>
        <taxon>Pseudomonadota</taxon>
        <taxon>Betaproteobacteria</taxon>
        <taxon>Burkholderiales</taxon>
        <taxon>Burkholderiaceae</taxon>
        <taxon>Pandoraea</taxon>
    </lineage>
</organism>
<feature type="region of interest" description="Disordered" evidence="2">
    <location>
        <begin position="52"/>
        <end position="90"/>
    </location>
</feature>
<dbReference type="InterPro" id="IPR005546">
    <property type="entry name" value="Autotransporte_beta"/>
</dbReference>
<dbReference type="SMART" id="SM00869">
    <property type="entry name" value="Autotransporter"/>
    <property type="match status" value="1"/>
</dbReference>
<dbReference type="EMBL" id="CABPSP010000006">
    <property type="protein sequence ID" value="VVE66878.1"/>
    <property type="molecule type" value="Genomic_DNA"/>
</dbReference>
<evidence type="ECO:0000256" key="3">
    <source>
        <dbReference type="SAM" id="SignalP"/>
    </source>
</evidence>
<evidence type="ECO:0000313" key="6">
    <source>
        <dbReference type="Proteomes" id="UP000383122"/>
    </source>
</evidence>
<reference evidence="5 6" key="1">
    <citation type="submission" date="2019-08" db="EMBL/GenBank/DDBJ databases">
        <authorList>
            <person name="Peeters C."/>
        </authorList>
    </citation>
    <scope>NUCLEOTIDE SEQUENCE [LARGE SCALE GENOMIC DNA]</scope>
    <source>
        <strain evidence="5 6">LMG 31117</strain>
    </source>
</reference>
<keyword evidence="1 3" id="KW-0732">Signal</keyword>
<dbReference type="AlphaFoldDB" id="A0A5E5A196"/>
<sequence>MQIVRTAGNAAVALALAGTAPALWAAGTCGTGDISGCGAAGGDGASARGGAGGVGNGQGGGSSTLDTNSVTVPVPGAWGAQGTGGTGASGDGVPASAGAPALIVVSDNITFNTSTSGLDGSDGTSGTNFATGGNGGNVGLFYSGRNIFVSAALTGGAGGQGGNALGGVGNGGGGGGGGAGMMSVAGMASINNSGTITGGVGGVGGSGAFGGGGGGGGDGLLALGGRADIVNTGTISGGAGGAAGTATFAGGTAGSGGIGVNLAGTANTLANAGTISGGAGLTGGVGVRTRGNDAIVNDGLIMGGMNNGGTARAAAIEFGGLNNALNLLSGSVILGDLLFDAGASATIAALNSGLTLNNAIVLSDAASNVIFSTARSGLTMTGAVSGAGTLTLGGVNSNVLTMTSVNTYTGATTIGSGTLALLGNASIAASSGVTVAGVGGVGGVFDISGVTAGTSIKALSGGGAVRLGGQTLSLTNAASAFDGVIDGTGGVHLRGGTQTLTGVNTYSGATTIDNGAVLALTGTGSVASSSGVANNGTLDISATTNGASLTALTGLGTVSLGARTLTLTQAAGVFSGTISGTGGLTLNGGTQTLAGANTYTGATTINAGTLALIAGGQLSSATTVILGGSGATFDVSAAGALTLSGLSGAAGTRFAVGTSTLTVDAASDATYAGDLTGSGAFVKRGAGMLVLNGTSTAFTGTTTVAAGTLEIGDAAHDRAVQGGDVAVGSQGTLRGHGTILGSVTNGGIVAPGGSIGTLSVAGNYTQASNATLAIEVSPTTASLLKVSGSATLNGVLAISYDPGTYRSTRYTLLSAANGVSGRFSSVTEAVSAGADLGNLRSALSYGANDVTLALNDPASGGPGASDPSGGVVVAPKNTSVFTALGTAAVMNAQSTTAAVLDQATRRSVGTGLATGDATSDEPTVWANATGLHGRLSGTDGQPGFQENRYGFLAGAHKRMGGNTFGLAGGYSHADLSEAGTANSGMIDTLRLAAYASREIGPVDVAASVGYGLDFMSQKRPFAGIGTAQGDHIGQEFTVAAQASAPLSIAGVVVTPRVGLRYAYFHANGFDESGAGGQNLRVGTDNTRSLQPFVGVTFDKAFGEVWRPMHVQFRAAYAHELLDAGRAITVSSQDGTIFVAPGTRLARGYLTLGASFGVTLAKHLDVSLAYDALVNTARASAQAGSLKVSYRF</sequence>
<feature type="compositionally biased region" description="Gly residues" evidence="2">
    <location>
        <begin position="79"/>
        <end position="90"/>
    </location>
</feature>
<evidence type="ECO:0000256" key="1">
    <source>
        <dbReference type="ARBA" id="ARBA00022729"/>
    </source>
</evidence>
<accession>A0A5E5A196</accession>
<evidence type="ECO:0000256" key="2">
    <source>
        <dbReference type="SAM" id="MobiDB-lite"/>
    </source>
</evidence>
<feature type="chain" id="PRO_5022728847" evidence="3">
    <location>
        <begin position="26"/>
        <end position="1191"/>
    </location>
</feature>
<protein>
    <submittedName>
        <fullName evidence="5">Autotransporter outer membrane beta-barrel domain-containing protein</fullName>
    </submittedName>
</protein>
<dbReference type="SUPFAM" id="SSF103515">
    <property type="entry name" value="Autotransporter"/>
    <property type="match status" value="1"/>
</dbReference>
<dbReference type="Gene3D" id="2.40.128.130">
    <property type="entry name" value="Autotransporter beta-domain"/>
    <property type="match status" value="1"/>
</dbReference>
<dbReference type="PROSITE" id="PS51208">
    <property type="entry name" value="AUTOTRANSPORTER"/>
    <property type="match status" value="1"/>
</dbReference>
<keyword evidence="6" id="KW-1185">Reference proteome</keyword>
<feature type="compositionally biased region" description="Gly residues" evidence="2">
    <location>
        <begin position="52"/>
        <end position="62"/>
    </location>
</feature>
<dbReference type="InterPro" id="IPR013425">
    <property type="entry name" value="Autotrns_rpt"/>
</dbReference>
<dbReference type="SUPFAM" id="SSF51126">
    <property type="entry name" value="Pectin lyase-like"/>
    <property type="match status" value="1"/>
</dbReference>
<name>A0A5E5A196_9BURK</name>
<dbReference type="NCBIfam" id="TIGR02601">
    <property type="entry name" value="autotrns_rpt"/>
    <property type="match status" value="3"/>
</dbReference>
<dbReference type="InterPro" id="IPR011050">
    <property type="entry name" value="Pectin_lyase_fold/virulence"/>
</dbReference>
<dbReference type="Pfam" id="PF12951">
    <property type="entry name" value="PATR"/>
    <property type="match status" value="4"/>
</dbReference>